<feature type="compositionally biased region" description="Pro residues" evidence="1">
    <location>
        <begin position="164"/>
        <end position="173"/>
    </location>
</feature>
<evidence type="ECO:0000256" key="1">
    <source>
        <dbReference type="SAM" id="MobiDB-lite"/>
    </source>
</evidence>
<gene>
    <name evidence="2" type="ORF">SDC9_142797</name>
</gene>
<proteinExistence type="predicted"/>
<accession>A0A645E4Y7</accession>
<dbReference type="AlphaFoldDB" id="A0A645E4Y7"/>
<comment type="caution">
    <text evidence="2">The sequence shown here is derived from an EMBL/GenBank/DDBJ whole genome shotgun (WGS) entry which is preliminary data.</text>
</comment>
<reference evidence="2" key="1">
    <citation type="submission" date="2019-08" db="EMBL/GenBank/DDBJ databases">
        <authorList>
            <person name="Kucharzyk K."/>
            <person name="Murdoch R.W."/>
            <person name="Higgins S."/>
            <person name="Loffler F."/>
        </authorList>
    </citation>
    <scope>NUCLEOTIDE SEQUENCE</scope>
</reference>
<feature type="region of interest" description="Disordered" evidence="1">
    <location>
        <begin position="119"/>
        <end position="173"/>
    </location>
</feature>
<evidence type="ECO:0000313" key="2">
    <source>
        <dbReference type="EMBL" id="MPM95642.1"/>
    </source>
</evidence>
<dbReference type="EMBL" id="VSSQ01042115">
    <property type="protein sequence ID" value="MPM95642.1"/>
    <property type="molecule type" value="Genomic_DNA"/>
</dbReference>
<name>A0A645E4Y7_9ZZZZ</name>
<sequence>MVPLRFRMVSQPASRSPQRMLCPMVTSTCSAGITTVSVSSYLGEKRPSASNTLTQRLNSTPVTLPFSTRMRLGPQLFWMAMRSPSASSISSAEAGISLRDSRQTMLTSSAPLRTAVRATSTATLPPPMTTVLPESTAGSPAFTRRRNSMPEMTPSASSPTTPSLRPPCAPMAT</sequence>
<organism evidence="2">
    <name type="scientific">bioreactor metagenome</name>
    <dbReference type="NCBI Taxonomy" id="1076179"/>
    <lineage>
        <taxon>unclassified sequences</taxon>
        <taxon>metagenomes</taxon>
        <taxon>ecological metagenomes</taxon>
    </lineage>
</organism>
<feature type="compositionally biased region" description="Low complexity" evidence="1">
    <location>
        <begin position="149"/>
        <end position="163"/>
    </location>
</feature>
<protein>
    <submittedName>
        <fullName evidence="2">Uncharacterized protein</fullName>
    </submittedName>
</protein>